<protein>
    <submittedName>
        <fullName evidence="1">Uncharacterized protein</fullName>
    </submittedName>
</protein>
<proteinExistence type="predicted"/>
<comment type="caution">
    <text evidence="1">The sequence shown here is derived from an EMBL/GenBank/DDBJ whole genome shotgun (WGS) entry which is preliminary data.</text>
</comment>
<dbReference type="AlphaFoldDB" id="A0AAW2NR68"/>
<dbReference type="EMBL" id="JACGWJ010000019">
    <property type="protein sequence ID" value="KAL0346025.1"/>
    <property type="molecule type" value="Genomic_DNA"/>
</dbReference>
<evidence type="ECO:0000313" key="1">
    <source>
        <dbReference type="EMBL" id="KAL0346025.1"/>
    </source>
</evidence>
<reference evidence="1" key="1">
    <citation type="submission" date="2020-06" db="EMBL/GenBank/DDBJ databases">
        <authorList>
            <person name="Li T."/>
            <person name="Hu X."/>
            <person name="Zhang T."/>
            <person name="Song X."/>
            <person name="Zhang H."/>
            <person name="Dai N."/>
            <person name="Sheng W."/>
            <person name="Hou X."/>
            <person name="Wei L."/>
        </authorList>
    </citation>
    <scope>NUCLEOTIDE SEQUENCE</scope>
    <source>
        <strain evidence="1">G02</strain>
        <tissue evidence="1">Leaf</tissue>
    </source>
</reference>
<organism evidence="1">
    <name type="scientific">Sesamum radiatum</name>
    <name type="common">Black benniseed</name>
    <dbReference type="NCBI Taxonomy" id="300843"/>
    <lineage>
        <taxon>Eukaryota</taxon>
        <taxon>Viridiplantae</taxon>
        <taxon>Streptophyta</taxon>
        <taxon>Embryophyta</taxon>
        <taxon>Tracheophyta</taxon>
        <taxon>Spermatophyta</taxon>
        <taxon>Magnoliopsida</taxon>
        <taxon>eudicotyledons</taxon>
        <taxon>Gunneridae</taxon>
        <taxon>Pentapetalae</taxon>
        <taxon>asterids</taxon>
        <taxon>lamiids</taxon>
        <taxon>Lamiales</taxon>
        <taxon>Pedaliaceae</taxon>
        <taxon>Sesamum</taxon>
    </lineage>
</organism>
<accession>A0AAW2NR68</accession>
<name>A0AAW2NR68_SESRA</name>
<reference evidence="1" key="2">
    <citation type="journal article" date="2024" name="Plant">
        <title>Genomic evolution and insights into agronomic trait innovations of Sesamum species.</title>
        <authorList>
            <person name="Miao H."/>
            <person name="Wang L."/>
            <person name="Qu L."/>
            <person name="Liu H."/>
            <person name="Sun Y."/>
            <person name="Le M."/>
            <person name="Wang Q."/>
            <person name="Wei S."/>
            <person name="Zheng Y."/>
            <person name="Lin W."/>
            <person name="Duan Y."/>
            <person name="Cao H."/>
            <person name="Xiong S."/>
            <person name="Wang X."/>
            <person name="Wei L."/>
            <person name="Li C."/>
            <person name="Ma Q."/>
            <person name="Ju M."/>
            <person name="Zhao R."/>
            <person name="Li G."/>
            <person name="Mu C."/>
            <person name="Tian Q."/>
            <person name="Mei H."/>
            <person name="Zhang T."/>
            <person name="Gao T."/>
            <person name="Zhang H."/>
        </authorList>
    </citation>
    <scope>NUCLEOTIDE SEQUENCE</scope>
    <source>
        <strain evidence="1">G02</strain>
    </source>
</reference>
<sequence>MNPVPWQRPVADLLHQILRKLLITGMKPVPDGDVLEVLFVADQLGLIHFDNERDLVLVRVLGTLFNSDYGSDSCSIYA</sequence>
<gene>
    <name evidence="1" type="ORF">Sradi_4433800</name>
</gene>